<name>A0A3P7IFU3_STRVU</name>
<feature type="compositionally biased region" description="Polar residues" evidence="1">
    <location>
        <begin position="60"/>
        <end position="70"/>
    </location>
</feature>
<gene>
    <name evidence="2" type="ORF">SVUK_LOCUS7069</name>
</gene>
<feature type="compositionally biased region" description="Low complexity" evidence="1">
    <location>
        <begin position="75"/>
        <end position="90"/>
    </location>
</feature>
<sequence length="119" mass="12244">MSSLSHAERASVATGAAYGGGGNADGTSGPHKSSSGAWTPVKPWSTIFHGGRGFLFPTLKVNQPRNQNATDRGHPASGPSARGGSASRSHVPPGRAIPRADVNNSQDQPQITPFGQRFG</sequence>
<evidence type="ECO:0000313" key="3">
    <source>
        <dbReference type="Proteomes" id="UP000270094"/>
    </source>
</evidence>
<dbReference type="Proteomes" id="UP000270094">
    <property type="component" value="Unassembled WGS sequence"/>
</dbReference>
<proteinExistence type="predicted"/>
<feature type="region of interest" description="Disordered" evidence="1">
    <location>
        <begin position="1"/>
        <end position="43"/>
    </location>
</feature>
<feature type="compositionally biased region" description="Polar residues" evidence="1">
    <location>
        <begin position="102"/>
        <end position="113"/>
    </location>
</feature>
<dbReference type="AlphaFoldDB" id="A0A3P7IFU3"/>
<keyword evidence="3" id="KW-1185">Reference proteome</keyword>
<dbReference type="OrthoDB" id="48509at2759"/>
<organism evidence="2 3">
    <name type="scientific">Strongylus vulgaris</name>
    <name type="common">Blood worm</name>
    <dbReference type="NCBI Taxonomy" id="40348"/>
    <lineage>
        <taxon>Eukaryota</taxon>
        <taxon>Metazoa</taxon>
        <taxon>Ecdysozoa</taxon>
        <taxon>Nematoda</taxon>
        <taxon>Chromadorea</taxon>
        <taxon>Rhabditida</taxon>
        <taxon>Rhabditina</taxon>
        <taxon>Rhabditomorpha</taxon>
        <taxon>Strongyloidea</taxon>
        <taxon>Strongylidae</taxon>
        <taxon>Strongylus</taxon>
    </lineage>
</organism>
<dbReference type="EMBL" id="UYYB01023512">
    <property type="protein sequence ID" value="VDM72071.1"/>
    <property type="molecule type" value="Genomic_DNA"/>
</dbReference>
<evidence type="ECO:0000256" key="1">
    <source>
        <dbReference type="SAM" id="MobiDB-lite"/>
    </source>
</evidence>
<protein>
    <submittedName>
        <fullName evidence="2">Uncharacterized protein</fullName>
    </submittedName>
</protein>
<accession>A0A3P7IFU3</accession>
<reference evidence="2 3" key="1">
    <citation type="submission" date="2018-11" db="EMBL/GenBank/DDBJ databases">
        <authorList>
            <consortium name="Pathogen Informatics"/>
        </authorList>
    </citation>
    <scope>NUCLEOTIDE SEQUENCE [LARGE SCALE GENOMIC DNA]</scope>
</reference>
<feature type="region of interest" description="Disordered" evidence="1">
    <location>
        <begin position="56"/>
        <end position="119"/>
    </location>
</feature>
<evidence type="ECO:0000313" key="2">
    <source>
        <dbReference type="EMBL" id="VDM72071.1"/>
    </source>
</evidence>